<dbReference type="InterPro" id="IPR006311">
    <property type="entry name" value="TAT_signal"/>
</dbReference>
<feature type="signal peptide" evidence="1">
    <location>
        <begin position="1"/>
        <end position="32"/>
    </location>
</feature>
<evidence type="ECO:0000256" key="1">
    <source>
        <dbReference type="SAM" id="SignalP"/>
    </source>
</evidence>
<keyword evidence="3" id="KW-1185">Reference proteome</keyword>
<dbReference type="InterPro" id="IPR008972">
    <property type="entry name" value="Cupredoxin"/>
</dbReference>
<keyword evidence="1" id="KW-0732">Signal</keyword>
<sequence>MPARRPALRCPAALVAALALLALGTAVAPASAAVTPARVLTQDTYPSATYPGLQHLHYRYGPVHLSPGQNLIQLGGIGASGRPSVPGWITAFRPNLTYLDGRVPDVDVVHLHHGVWLVDGERRWASGEEKTNSDLPQGFGWRYDPGQQWVMNHMIHDLYPTEADVYITWDIDFLPDTAPAAASIRPVTTKWMDVSGPSAYPVFDALRKKGRRTFTFPDQAAPGARGLGPEHEWTVERDQTLVATAGHLHPGGLHTDLTVTRDGRTVKLFRSTARYFEPAGPVSWDVAMTATRPSWRVQLKRGDVVRLSGTYDVSRASWYESMAIMLVARYLGTDAGGVDPFVTAPRTTGIVTHGHLGENDNHGGGRHVLPDAREMLNGRPAAGSIAVAEFLSARGDLNVMGRTLPTVRHGARLTFVNRDAAKDIYHTITACRVPCDRDAGIAYPLADGPVDFDSGELGYGPANLTAAKGTDRWSTPANLPPGTYTYFCRVHPFMRGGFRVTR</sequence>
<organism evidence="2 3">
    <name type="scientific">Paraconexibacter antarcticus</name>
    <dbReference type="NCBI Taxonomy" id="2949664"/>
    <lineage>
        <taxon>Bacteria</taxon>
        <taxon>Bacillati</taxon>
        <taxon>Actinomycetota</taxon>
        <taxon>Thermoleophilia</taxon>
        <taxon>Solirubrobacterales</taxon>
        <taxon>Paraconexibacteraceae</taxon>
        <taxon>Paraconexibacter</taxon>
    </lineage>
</organism>
<gene>
    <name evidence="2" type="ORF">NBH00_21085</name>
</gene>
<proteinExistence type="predicted"/>
<feature type="chain" id="PRO_5046014807" description="Blue (type 1) copper domain-containing protein" evidence="1">
    <location>
        <begin position="33"/>
        <end position="502"/>
    </location>
</feature>
<accession>A0ABY5DSA8</accession>
<dbReference type="RefSeq" id="WP_254570547.1">
    <property type="nucleotide sequence ID" value="NZ_CP098502.1"/>
</dbReference>
<dbReference type="Proteomes" id="UP001056035">
    <property type="component" value="Chromosome"/>
</dbReference>
<dbReference type="EMBL" id="CP098502">
    <property type="protein sequence ID" value="UTI63826.1"/>
    <property type="molecule type" value="Genomic_DNA"/>
</dbReference>
<dbReference type="SUPFAM" id="SSF49503">
    <property type="entry name" value="Cupredoxins"/>
    <property type="match status" value="1"/>
</dbReference>
<evidence type="ECO:0008006" key="4">
    <source>
        <dbReference type="Google" id="ProtNLM"/>
    </source>
</evidence>
<dbReference type="Gene3D" id="2.60.40.420">
    <property type="entry name" value="Cupredoxins - blue copper proteins"/>
    <property type="match status" value="1"/>
</dbReference>
<reference evidence="2 3" key="1">
    <citation type="submission" date="2022-06" db="EMBL/GenBank/DDBJ databases">
        <title>Paraconexibacter antarcticus.</title>
        <authorList>
            <person name="Kim C.S."/>
        </authorList>
    </citation>
    <scope>NUCLEOTIDE SEQUENCE [LARGE SCALE GENOMIC DNA]</scope>
    <source>
        <strain evidence="2 3">02-257</strain>
    </source>
</reference>
<name>A0ABY5DSA8_9ACTN</name>
<dbReference type="PROSITE" id="PS51318">
    <property type="entry name" value="TAT"/>
    <property type="match status" value="1"/>
</dbReference>
<protein>
    <recommendedName>
        <fullName evidence="4">Blue (type 1) copper domain-containing protein</fullName>
    </recommendedName>
</protein>
<evidence type="ECO:0000313" key="3">
    <source>
        <dbReference type="Proteomes" id="UP001056035"/>
    </source>
</evidence>
<evidence type="ECO:0000313" key="2">
    <source>
        <dbReference type="EMBL" id="UTI63826.1"/>
    </source>
</evidence>